<evidence type="ECO:0000256" key="3">
    <source>
        <dbReference type="ARBA" id="ARBA00022692"/>
    </source>
</evidence>
<dbReference type="Gene3D" id="1.20.1250.20">
    <property type="entry name" value="MFS general substrate transporter like domains"/>
    <property type="match status" value="1"/>
</dbReference>
<evidence type="ECO:0000256" key="1">
    <source>
        <dbReference type="ARBA" id="ARBA00004651"/>
    </source>
</evidence>
<evidence type="ECO:0000259" key="7">
    <source>
        <dbReference type="PROSITE" id="PS50850"/>
    </source>
</evidence>
<proteinExistence type="predicted"/>
<feature type="transmembrane region" description="Helical" evidence="6">
    <location>
        <begin position="379"/>
        <end position="399"/>
    </location>
</feature>
<feature type="transmembrane region" description="Helical" evidence="6">
    <location>
        <begin position="261"/>
        <end position="281"/>
    </location>
</feature>
<dbReference type="SUPFAM" id="SSF103473">
    <property type="entry name" value="MFS general substrate transporter"/>
    <property type="match status" value="1"/>
</dbReference>
<dbReference type="EMBL" id="JACHJN010000007">
    <property type="protein sequence ID" value="MBB5958250.1"/>
    <property type="molecule type" value="Genomic_DNA"/>
</dbReference>
<feature type="domain" description="Major facilitator superfamily (MFS) profile" evidence="7">
    <location>
        <begin position="21"/>
        <end position="404"/>
    </location>
</feature>
<keyword evidence="2" id="KW-1003">Cell membrane</keyword>
<feature type="transmembrane region" description="Helical" evidence="6">
    <location>
        <begin position="54"/>
        <end position="75"/>
    </location>
</feature>
<feature type="transmembrane region" description="Helical" evidence="6">
    <location>
        <begin position="353"/>
        <end position="373"/>
    </location>
</feature>
<dbReference type="InterPro" id="IPR036259">
    <property type="entry name" value="MFS_trans_sf"/>
</dbReference>
<protein>
    <submittedName>
        <fullName evidence="8">MFS family permease</fullName>
    </submittedName>
</protein>
<name>A0A841CMA7_9PSEU</name>
<feature type="transmembrane region" description="Helical" evidence="6">
    <location>
        <begin position="313"/>
        <end position="332"/>
    </location>
</feature>
<dbReference type="GO" id="GO:0005886">
    <property type="term" value="C:plasma membrane"/>
    <property type="evidence" value="ECO:0007669"/>
    <property type="project" value="UniProtKB-SubCell"/>
</dbReference>
<feature type="transmembrane region" description="Helical" evidence="6">
    <location>
        <begin position="148"/>
        <end position="172"/>
    </location>
</feature>
<feature type="transmembrane region" description="Helical" evidence="6">
    <location>
        <begin position="110"/>
        <end position="127"/>
    </location>
</feature>
<dbReference type="Pfam" id="PF07690">
    <property type="entry name" value="MFS_1"/>
    <property type="match status" value="1"/>
</dbReference>
<feature type="transmembrane region" description="Helical" evidence="6">
    <location>
        <begin position="26"/>
        <end position="48"/>
    </location>
</feature>
<dbReference type="InterPro" id="IPR020846">
    <property type="entry name" value="MFS_dom"/>
</dbReference>
<dbReference type="PANTHER" id="PTHR23513">
    <property type="entry name" value="INTEGRAL MEMBRANE EFFLUX PROTEIN-RELATED"/>
    <property type="match status" value="1"/>
</dbReference>
<comment type="subcellular location">
    <subcellularLocation>
        <location evidence="1">Cell membrane</location>
        <topology evidence="1">Multi-pass membrane protein</topology>
    </subcellularLocation>
</comment>
<organism evidence="8 9">
    <name type="scientific">Saccharothrix tamanrassetensis</name>
    <dbReference type="NCBI Taxonomy" id="1051531"/>
    <lineage>
        <taxon>Bacteria</taxon>
        <taxon>Bacillati</taxon>
        <taxon>Actinomycetota</taxon>
        <taxon>Actinomycetes</taxon>
        <taxon>Pseudonocardiales</taxon>
        <taxon>Pseudonocardiaceae</taxon>
        <taxon>Saccharothrix</taxon>
    </lineage>
</organism>
<dbReference type="AlphaFoldDB" id="A0A841CMA7"/>
<keyword evidence="5 6" id="KW-0472">Membrane</keyword>
<feature type="transmembrane region" description="Helical" evidence="6">
    <location>
        <begin position="288"/>
        <end position="307"/>
    </location>
</feature>
<dbReference type="Proteomes" id="UP000547510">
    <property type="component" value="Unassembled WGS sequence"/>
</dbReference>
<gene>
    <name evidence="8" type="ORF">FHS29_004858</name>
</gene>
<evidence type="ECO:0000256" key="2">
    <source>
        <dbReference type="ARBA" id="ARBA00022475"/>
    </source>
</evidence>
<comment type="caution">
    <text evidence="8">The sequence shown here is derived from an EMBL/GenBank/DDBJ whole genome shotgun (WGS) entry which is preliminary data.</text>
</comment>
<evidence type="ECO:0000313" key="9">
    <source>
        <dbReference type="Proteomes" id="UP000547510"/>
    </source>
</evidence>
<keyword evidence="3 6" id="KW-0812">Transmembrane</keyword>
<sequence>MTSSIDQEKDTAPGGAWSIPGFRRLWLANTADAWAVSMLPAAVILALVHQGSGAMVLGPVLAAKTVGFVIATVPGGVLADRWSRRKAMVLACLLRAAAALVLPMTLTGPTWGSAACVLLVGAGEGVFRPSYQAMVGDLVPERQRQSANALSTITFRLALVLAPGVATTAVIWIGPWAVLVSTAVLWCLAALAVGGLPERHTGGPRPEGSVVAQFLAGVREARRHRWFVAGLVMLVFVLAAGEAAQMVLLPVISRDRFDTDLVYAAALTGYSVGALAGGAIMTRWTPRLPGLVAVLGLALYAGIPLALALSPVAWPLVAAYVLAGVGMELFNVPWFSAVQREVPPGLQARVSSLDFMVSYSMSPLGLVLLPVVVEETGARTALVGTAVVVLVACVGTLAVPGMTRFHTRRHRSADADPRDHGTR</sequence>
<dbReference type="InterPro" id="IPR011701">
    <property type="entry name" value="MFS"/>
</dbReference>
<evidence type="ECO:0000256" key="5">
    <source>
        <dbReference type="ARBA" id="ARBA00023136"/>
    </source>
</evidence>
<reference evidence="8 9" key="1">
    <citation type="submission" date="2020-08" db="EMBL/GenBank/DDBJ databases">
        <title>Genomic Encyclopedia of Type Strains, Phase III (KMG-III): the genomes of soil and plant-associated and newly described type strains.</title>
        <authorList>
            <person name="Whitman W."/>
        </authorList>
    </citation>
    <scope>NUCLEOTIDE SEQUENCE [LARGE SCALE GENOMIC DNA]</scope>
    <source>
        <strain evidence="8 9">CECT 8640</strain>
    </source>
</reference>
<dbReference type="CDD" id="cd06173">
    <property type="entry name" value="MFS_MefA_like"/>
    <property type="match status" value="1"/>
</dbReference>
<dbReference type="GO" id="GO:0022857">
    <property type="term" value="F:transmembrane transporter activity"/>
    <property type="evidence" value="ECO:0007669"/>
    <property type="project" value="InterPro"/>
</dbReference>
<evidence type="ECO:0000256" key="4">
    <source>
        <dbReference type="ARBA" id="ARBA00022989"/>
    </source>
</evidence>
<evidence type="ECO:0000313" key="8">
    <source>
        <dbReference type="EMBL" id="MBB5958250.1"/>
    </source>
</evidence>
<dbReference type="PANTHER" id="PTHR23513:SF11">
    <property type="entry name" value="STAPHYLOFERRIN A TRANSPORTER"/>
    <property type="match status" value="1"/>
</dbReference>
<dbReference type="RefSeq" id="WP_184694026.1">
    <property type="nucleotide sequence ID" value="NZ_JACHJN010000007.1"/>
</dbReference>
<keyword evidence="9" id="KW-1185">Reference proteome</keyword>
<evidence type="ECO:0000256" key="6">
    <source>
        <dbReference type="SAM" id="Phobius"/>
    </source>
</evidence>
<accession>A0A841CMA7</accession>
<dbReference type="PROSITE" id="PS50850">
    <property type="entry name" value="MFS"/>
    <property type="match status" value="1"/>
</dbReference>
<keyword evidence="4 6" id="KW-1133">Transmembrane helix</keyword>
<feature type="transmembrane region" description="Helical" evidence="6">
    <location>
        <begin position="226"/>
        <end position="249"/>
    </location>
</feature>